<reference evidence="3 4" key="1">
    <citation type="submission" date="2023-02" db="EMBL/GenBank/DDBJ databases">
        <title>LHISI_Scaffold_Assembly.</title>
        <authorList>
            <person name="Stuart O.P."/>
            <person name="Cleave R."/>
            <person name="Magrath M.J.L."/>
            <person name="Mikheyev A.S."/>
        </authorList>
    </citation>
    <scope>NUCLEOTIDE SEQUENCE [LARGE SCALE GENOMIC DNA]</scope>
    <source>
        <strain evidence="3">Daus_M_001</strain>
        <tissue evidence="3">Leg muscle</tissue>
    </source>
</reference>
<keyword evidence="2" id="KW-1133">Transmembrane helix</keyword>
<protein>
    <submittedName>
        <fullName evidence="3">Uncharacterized protein</fullName>
    </submittedName>
</protein>
<sequence>MWWYANEHQSRSVLGVSRVSSWLLCRHVLGIKLFGNVIVVLVWYINTFFYNTTKHLCNSHLTIIKPVAPPVYFCRRKKSPLFAAKIAGHNELSKCAYISSRRQRAHVTEKAVMPHDSAAVSKFPLHIVRACGGDQGSYVLHRNLCAEKYRFSTTKKTPPHHMLTSPACALFLFWVHLQEGLDVTTTDVLRRHGTYIPCPGTHDHQCLDVQDPLQPLAESFRPTVGRAARHPFPTCCDVNCTTTFKWEMYKPADDLIYTVKRYDRNTSRLARRSDEALGVHDLENSGAGRVKSGDNWLSDTPSSRYQVANPAECPPSPLFTSARAAKLLEEKKTTTLNYSLGFGRSDLFTKRFNQFITKREFNSVFSRRVKYSGRQRACVAFLVHCGPPIPVYARRIPAPHSAICERAGGGTARAPLNTGKPYTLRNCSSKLLHQCVRIVRECETSVVPFLHSLAKQSNAYNQSALHHDDSVTASVNISVLKDCFFRPSPHLAVENAEEMHASARLPALSSHVISTSEDLGAIPLGIEPVSPKFEASSLTTRPPRDAGDTTRSYKEEVGTLKWTWVSSGECSQFYVFLFLPDRGVVVVRLLASHLGEPGSIPGGVAPGFSHVGYRAGRCHRSAGFLGDIPFPPLLHTRLAFPPSALKTSMLRGLCSCASKVKKRGPSKSLHSLIYSPCSFAHDRVSSFVADSVGDQKTPQRFGHACSLVFVCMSPELRSVWWERGGQVLLTAVTGSGLSSNFPFDRGFHEGKGGNQQFDTTRHAENCDDDKSAQGLRGGGGEGVVTRTGGWLLATPQRSEIRHAHPFAYPCRWSAFPPDFSVASMFDTKYLIIPVSGTGTIEYVVTSHVSCMFVAVYVHVVRVLTFVPLFTDPVESPTRVILESGLEATFRAETTSVRARQAVFAAAVD</sequence>
<keyword evidence="4" id="KW-1185">Reference proteome</keyword>
<evidence type="ECO:0000313" key="3">
    <source>
        <dbReference type="EMBL" id="KAJ8876045.1"/>
    </source>
</evidence>
<comment type="caution">
    <text evidence="3">The sequence shown here is derived from an EMBL/GenBank/DDBJ whole genome shotgun (WGS) entry which is preliminary data.</text>
</comment>
<gene>
    <name evidence="3" type="ORF">PR048_023953</name>
</gene>
<keyword evidence="2" id="KW-0472">Membrane</keyword>
<dbReference type="Proteomes" id="UP001159363">
    <property type="component" value="Chromosome 8"/>
</dbReference>
<evidence type="ECO:0000313" key="4">
    <source>
        <dbReference type="Proteomes" id="UP001159363"/>
    </source>
</evidence>
<accession>A0ABQ9GVI1</accession>
<feature type="compositionally biased region" description="Basic and acidic residues" evidence="1">
    <location>
        <begin position="542"/>
        <end position="552"/>
    </location>
</feature>
<feature type="region of interest" description="Disordered" evidence="1">
    <location>
        <begin position="533"/>
        <end position="552"/>
    </location>
</feature>
<feature type="transmembrane region" description="Helical" evidence="2">
    <location>
        <begin position="21"/>
        <end position="45"/>
    </location>
</feature>
<proteinExistence type="predicted"/>
<evidence type="ECO:0000256" key="2">
    <source>
        <dbReference type="SAM" id="Phobius"/>
    </source>
</evidence>
<organism evidence="3 4">
    <name type="scientific">Dryococelus australis</name>
    <dbReference type="NCBI Taxonomy" id="614101"/>
    <lineage>
        <taxon>Eukaryota</taxon>
        <taxon>Metazoa</taxon>
        <taxon>Ecdysozoa</taxon>
        <taxon>Arthropoda</taxon>
        <taxon>Hexapoda</taxon>
        <taxon>Insecta</taxon>
        <taxon>Pterygota</taxon>
        <taxon>Neoptera</taxon>
        <taxon>Polyneoptera</taxon>
        <taxon>Phasmatodea</taxon>
        <taxon>Verophasmatodea</taxon>
        <taxon>Anareolatae</taxon>
        <taxon>Phasmatidae</taxon>
        <taxon>Eurycanthinae</taxon>
        <taxon>Dryococelus</taxon>
    </lineage>
</organism>
<keyword evidence="2" id="KW-0812">Transmembrane</keyword>
<name>A0ABQ9GVI1_9NEOP</name>
<dbReference type="EMBL" id="JARBHB010000009">
    <property type="protein sequence ID" value="KAJ8876045.1"/>
    <property type="molecule type" value="Genomic_DNA"/>
</dbReference>
<evidence type="ECO:0000256" key="1">
    <source>
        <dbReference type="SAM" id="MobiDB-lite"/>
    </source>
</evidence>